<dbReference type="PROSITE" id="PS50887">
    <property type="entry name" value="GGDEF"/>
    <property type="match status" value="1"/>
</dbReference>
<feature type="transmembrane region" description="Helical" evidence="4">
    <location>
        <begin position="178"/>
        <end position="198"/>
    </location>
</feature>
<keyword evidence="6" id="KW-0418">Kinase</keyword>
<dbReference type="GO" id="GO:0016301">
    <property type="term" value="F:kinase activity"/>
    <property type="evidence" value="ECO:0007669"/>
    <property type="project" value="UniProtKB-KW"/>
</dbReference>
<keyword evidence="6" id="KW-0808">Transferase</keyword>
<dbReference type="PANTHER" id="PTHR45138:SF9">
    <property type="entry name" value="DIGUANYLATE CYCLASE DGCM-RELATED"/>
    <property type="match status" value="1"/>
</dbReference>
<dbReference type="Gene3D" id="3.30.70.270">
    <property type="match status" value="1"/>
</dbReference>
<dbReference type="InterPro" id="IPR000160">
    <property type="entry name" value="GGDEF_dom"/>
</dbReference>
<dbReference type="GO" id="GO:0043709">
    <property type="term" value="P:cell adhesion involved in single-species biofilm formation"/>
    <property type="evidence" value="ECO:0007669"/>
    <property type="project" value="TreeGrafter"/>
</dbReference>
<dbReference type="Proteomes" id="UP000296201">
    <property type="component" value="Chromosome"/>
</dbReference>
<evidence type="ECO:0000259" key="5">
    <source>
        <dbReference type="PROSITE" id="PS50887"/>
    </source>
</evidence>
<dbReference type="InterPro" id="IPR050469">
    <property type="entry name" value="Diguanylate_Cyclase"/>
</dbReference>
<dbReference type="AlphaFoldDB" id="A0A4P7NZZ2"/>
<keyword evidence="4" id="KW-0472">Membrane</keyword>
<keyword evidence="4" id="KW-0812">Transmembrane</keyword>
<dbReference type="SUPFAM" id="SSF55073">
    <property type="entry name" value="Nucleotide cyclase"/>
    <property type="match status" value="1"/>
</dbReference>
<feature type="transmembrane region" description="Helical" evidence="4">
    <location>
        <begin position="30"/>
        <end position="49"/>
    </location>
</feature>
<dbReference type="CDD" id="cd01949">
    <property type="entry name" value="GGDEF"/>
    <property type="match status" value="1"/>
</dbReference>
<comment type="cofactor">
    <cofactor evidence="1">
        <name>Mg(2+)</name>
        <dbReference type="ChEBI" id="CHEBI:18420"/>
    </cofactor>
</comment>
<gene>
    <name evidence="6" type="ORF">GHNINEIG_01126</name>
</gene>
<keyword evidence="4" id="KW-1133">Transmembrane helix</keyword>
<dbReference type="EMBL" id="CP032096">
    <property type="protein sequence ID" value="QBZ83085.1"/>
    <property type="molecule type" value="Genomic_DNA"/>
</dbReference>
<evidence type="ECO:0000256" key="1">
    <source>
        <dbReference type="ARBA" id="ARBA00001946"/>
    </source>
</evidence>
<dbReference type="Pfam" id="PF07695">
    <property type="entry name" value="7TMR-DISM_7TM"/>
    <property type="match status" value="1"/>
</dbReference>
<dbReference type="NCBIfam" id="TIGR00254">
    <property type="entry name" value="GGDEF"/>
    <property type="match status" value="1"/>
</dbReference>
<dbReference type="EC" id="2.7.7.65" evidence="2"/>
<feature type="transmembrane region" description="Helical" evidence="4">
    <location>
        <begin position="150"/>
        <end position="172"/>
    </location>
</feature>
<reference evidence="6 7" key="1">
    <citation type="submission" date="2018-08" db="EMBL/GenBank/DDBJ databases">
        <title>Horizontal acquisition of hydrogen conversion ability and other habitat adaptations in Hydrogenovibrio crunogenus strains.</title>
        <authorList>
            <person name="Gonnella G."/>
            <person name="Adam N."/>
            <person name="Perner M."/>
        </authorList>
    </citation>
    <scope>NUCLEOTIDE SEQUENCE [LARGE SCALE GENOMIC DNA]</scope>
    <source>
        <strain evidence="6 7">SP-41</strain>
    </source>
</reference>
<feature type="transmembrane region" description="Helical" evidence="4">
    <location>
        <begin position="6"/>
        <end position="23"/>
    </location>
</feature>
<comment type="catalytic activity">
    <reaction evidence="3">
        <text>2 GTP = 3',3'-c-di-GMP + 2 diphosphate</text>
        <dbReference type="Rhea" id="RHEA:24898"/>
        <dbReference type="ChEBI" id="CHEBI:33019"/>
        <dbReference type="ChEBI" id="CHEBI:37565"/>
        <dbReference type="ChEBI" id="CHEBI:58805"/>
        <dbReference type="EC" id="2.7.7.65"/>
    </reaction>
</comment>
<feature type="domain" description="GGDEF" evidence="5">
    <location>
        <begin position="246"/>
        <end position="379"/>
    </location>
</feature>
<dbReference type="GO" id="GO:0005886">
    <property type="term" value="C:plasma membrane"/>
    <property type="evidence" value="ECO:0007669"/>
    <property type="project" value="TreeGrafter"/>
</dbReference>
<feature type="transmembrane region" description="Helical" evidence="4">
    <location>
        <begin position="61"/>
        <end position="82"/>
    </location>
</feature>
<evidence type="ECO:0000256" key="2">
    <source>
        <dbReference type="ARBA" id="ARBA00012528"/>
    </source>
</evidence>
<dbReference type="GO" id="GO:0052621">
    <property type="term" value="F:diguanylate cyclase activity"/>
    <property type="evidence" value="ECO:0007669"/>
    <property type="project" value="UniProtKB-EC"/>
</dbReference>
<dbReference type="Pfam" id="PF00990">
    <property type="entry name" value="GGDEF"/>
    <property type="match status" value="1"/>
</dbReference>
<dbReference type="FunFam" id="3.30.70.270:FF:000001">
    <property type="entry name" value="Diguanylate cyclase domain protein"/>
    <property type="match status" value="1"/>
</dbReference>
<dbReference type="InterPro" id="IPR043128">
    <property type="entry name" value="Rev_trsase/Diguanyl_cyclase"/>
</dbReference>
<evidence type="ECO:0000313" key="7">
    <source>
        <dbReference type="Proteomes" id="UP000296201"/>
    </source>
</evidence>
<accession>A0A4P7NZZ2</accession>
<feature type="transmembrane region" description="Helical" evidence="4">
    <location>
        <begin position="118"/>
        <end position="138"/>
    </location>
</feature>
<feature type="transmembrane region" description="Helical" evidence="4">
    <location>
        <begin position="94"/>
        <end position="112"/>
    </location>
</feature>
<protein>
    <recommendedName>
        <fullName evidence="2">diguanylate cyclase</fullName>
        <ecNumber evidence="2">2.7.7.65</ecNumber>
    </recommendedName>
</protein>
<organism evidence="6 7">
    <name type="scientific">Hydrogenovibrio crunogenus</name>
    <dbReference type="NCBI Taxonomy" id="39765"/>
    <lineage>
        <taxon>Bacteria</taxon>
        <taxon>Pseudomonadati</taxon>
        <taxon>Pseudomonadota</taxon>
        <taxon>Gammaproteobacteria</taxon>
        <taxon>Thiotrichales</taxon>
        <taxon>Piscirickettsiaceae</taxon>
        <taxon>Hydrogenovibrio</taxon>
    </lineage>
</organism>
<dbReference type="PANTHER" id="PTHR45138">
    <property type="entry name" value="REGULATORY COMPONENTS OF SENSORY TRANSDUCTION SYSTEM"/>
    <property type="match status" value="1"/>
</dbReference>
<dbReference type="RefSeq" id="WP_223260946.1">
    <property type="nucleotide sequence ID" value="NZ_CP032096.1"/>
</dbReference>
<evidence type="ECO:0000313" key="6">
    <source>
        <dbReference type="EMBL" id="QBZ83085.1"/>
    </source>
</evidence>
<sequence length="379" mass="42680">MFIYGIIIAMILYHFILFASIQLRYYAYYVLYLMSFLAMNVSYNGYTFQFLLQDSPVIQNWIQGTTIFLFAIAGLLFAKAFLNLEKYIPLAYKITKGMIWLFVSVMLITVFFGYHAHVMFAIGMSVIFSLYVFVIAFLSYVKGNKTARFFLLGTTAGLVGTSVTALTVMAIIPYSHVGYQAVDYGLAIDSILLSFALVDRVKSTEKEKLLAEISANTDALTNVANRRAFNHFCEQFDSGSQKFYREKLVAMMLDIDFFKEINDTYGHSVGDIVLQKVANLLRSNTKSTDQIFRMGGEEFLILLPDTDIENAQKVAERIRLAIEEMVTDKNGSAISITTSIGMAEVLMEDISLISTIQLADKALYDAKRSGRNKVVLAVR</sequence>
<dbReference type="GO" id="GO:1902201">
    <property type="term" value="P:negative regulation of bacterial-type flagellum-dependent cell motility"/>
    <property type="evidence" value="ECO:0007669"/>
    <property type="project" value="TreeGrafter"/>
</dbReference>
<dbReference type="SMART" id="SM00267">
    <property type="entry name" value="GGDEF"/>
    <property type="match status" value="1"/>
</dbReference>
<evidence type="ECO:0000256" key="3">
    <source>
        <dbReference type="ARBA" id="ARBA00034247"/>
    </source>
</evidence>
<dbReference type="InterPro" id="IPR011623">
    <property type="entry name" value="7TMR_DISM_rcpt_extracell_dom1"/>
</dbReference>
<keyword evidence="7" id="KW-1185">Reference proteome</keyword>
<evidence type="ECO:0000256" key="4">
    <source>
        <dbReference type="SAM" id="Phobius"/>
    </source>
</evidence>
<dbReference type="InterPro" id="IPR029787">
    <property type="entry name" value="Nucleotide_cyclase"/>
</dbReference>
<name>A0A4P7NZZ2_9GAMM</name>
<proteinExistence type="predicted"/>